<comment type="subcellular location">
    <subcellularLocation>
        <location evidence="1">Secreted</location>
    </subcellularLocation>
</comment>
<organism evidence="4">
    <name type="scientific">Rhipicephalus pulchellus</name>
    <name type="common">Yellow backed tick</name>
    <name type="synonym">Dermacentor pulchellus</name>
    <dbReference type="NCBI Taxonomy" id="72859"/>
    <lineage>
        <taxon>Eukaryota</taxon>
        <taxon>Metazoa</taxon>
        <taxon>Ecdysozoa</taxon>
        <taxon>Arthropoda</taxon>
        <taxon>Chelicerata</taxon>
        <taxon>Arachnida</taxon>
        <taxon>Acari</taxon>
        <taxon>Parasitiformes</taxon>
        <taxon>Ixodida</taxon>
        <taxon>Ixodoidea</taxon>
        <taxon>Ixodidae</taxon>
        <taxon>Rhipicephalinae</taxon>
        <taxon>Rhipicephalus</taxon>
        <taxon>Rhipicephalus</taxon>
    </lineage>
</organism>
<evidence type="ECO:0000256" key="2">
    <source>
        <dbReference type="ARBA" id="ARBA00022525"/>
    </source>
</evidence>
<feature type="domain" description="Single" evidence="3">
    <location>
        <begin position="36"/>
        <end position="99"/>
    </location>
</feature>
<evidence type="ECO:0000313" key="4">
    <source>
        <dbReference type="EMBL" id="JAA64336.1"/>
    </source>
</evidence>
<protein>
    <submittedName>
        <fullName evidence="4">Putative 8.9 kDa family member</fullName>
    </submittedName>
</protein>
<name>L7MJE8_RHIPC</name>
<sequence length="269" mass="31186">MELTSFHTLYYVWTALFCSRGYAFKDGTVEFVKYACMYKHHYIQSPYNMKDECKRLTCSMSERKLTIEECADSVSDNSSCSMEKVSRQRFPFCCRSRICRENRTIIRGTITHYTAEGAPALSDHVVSVKPTGKWSAAAKYIFGTCKNETCKYRGQKIFYETKLTNPCITARPYGKKNYIRVEECPIFPASKLFECVKLNDGNGTDRYPYCCPLYMCPPARQRRNSTELAIADKYKEKCRYGGNAFETYYSTYEPCRTAVCHLKRRVVEV</sequence>
<reference evidence="4" key="2">
    <citation type="journal article" date="2015" name="J. Proteomics">
        <title>Sexual differences in the sialomes of the zebra tick, Rhipicephalus pulchellus.</title>
        <authorList>
            <person name="Tan A.W."/>
            <person name="Francischetti I.M."/>
            <person name="Slovak M."/>
            <person name="Kini R.M."/>
            <person name="Ribeiro J.M."/>
        </authorList>
    </citation>
    <scope>NUCLEOTIDE SEQUENCE</scope>
    <source>
        <tissue evidence="4">Salivary gland</tissue>
    </source>
</reference>
<dbReference type="GO" id="GO:0005576">
    <property type="term" value="C:extracellular region"/>
    <property type="evidence" value="ECO:0007669"/>
    <property type="project" value="UniProtKB-SubCell"/>
</dbReference>
<dbReference type="SMART" id="SM01318">
    <property type="entry name" value="SVWC"/>
    <property type="match status" value="1"/>
</dbReference>
<evidence type="ECO:0000256" key="1">
    <source>
        <dbReference type="ARBA" id="ARBA00004613"/>
    </source>
</evidence>
<feature type="non-terminal residue" evidence="4">
    <location>
        <position position="269"/>
    </location>
</feature>
<proteinExistence type="evidence at transcript level"/>
<accession>L7MJE8</accession>
<dbReference type="InterPro" id="IPR029277">
    <property type="entry name" value="SVWC_dom"/>
</dbReference>
<evidence type="ECO:0000259" key="3">
    <source>
        <dbReference type="SMART" id="SM01318"/>
    </source>
</evidence>
<reference evidence="4" key="1">
    <citation type="submission" date="2012-11" db="EMBL/GenBank/DDBJ databases">
        <authorList>
            <person name="Lucero-Rivera Y.E."/>
            <person name="Tovar-Ramirez D."/>
        </authorList>
    </citation>
    <scope>NUCLEOTIDE SEQUENCE</scope>
    <source>
        <tissue evidence="4">Salivary gland</tissue>
    </source>
</reference>
<dbReference type="AlphaFoldDB" id="L7MJE8"/>
<dbReference type="EMBL" id="GACK01000698">
    <property type="protein sequence ID" value="JAA64336.1"/>
    <property type="molecule type" value="mRNA"/>
</dbReference>
<keyword evidence="2" id="KW-0964">Secreted</keyword>